<keyword evidence="4" id="KW-1185">Reference proteome</keyword>
<feature type="domain" description="Phosphatidic acid phosphatase type 2/haloperoxidase" evidence="2">
    <location>
        <begin position="317"/>
        <end position="450"/>
    </location>
</feature>
<evidence type="ECO:0000313" key="3">
    <source>
        <dbReference type="EMBL" id="KAA9040846.1"/>
    </source>
</evidence>
<accession>A0A5J5IIT0</accession>
<evidence type="ECO:0000256" key="1">
    <source>
        <dbReference type="SAM" id="SignalP"/>
    </source>
</evidence>
<keyword evidence="3" id="KW-0560">Oxidoreductase</keyword>
<evidence type="ECO:0000313" key="4">
    <source>
        <dbReference type="Proteomes" id="UP000326903"/>
    </source>
</evidence>
<name>A0A5J5IIT0_9BACT</name>
<dbReference type="RefSeq" id="WP_150412934.1">
    <property type="nucleotide sequence ID" value="NZ_VYQF01000001.1"/>
</dbReference>
<feature type="chain" id="PRO_5023803124" evidence="1">
    <location>
        <begin position="22"/>
        <end position="453"/>
    </location>
</feature>
<reference evidence="3 4" key="1">
    <citation type="submission" date="2019-09" db="EMBL/GenBank/DDBJ databases">
        <title>Draft genome sequence of Ginsengibacter sp. BR5-29.</title>
        <authorList>
            <person name="Im W.-T."/>
        </authorList>
    </citation>
    <scope>NUCLEOTIDE SEQUENCE [LARGE SCALE GENOMIC DNA]</scope>
    <source>
        <strain evidence="3 4">BR5-29</strain>
    </source>
</reference>
<organism evidence="3 4">
    <name type="scientific">Ginsengibacter hankyongi</name>
    <dbReference type="NCBI Taxonomy" id="2607284"/>
    <lineage>
        <taxon>Bacteria</taxon>
        <taxon>Pseudomonadati</taxon>
        <taxon>Bacteroidota</taxon>
        <taxon>Chitinophagia</taxon>
        <taxon>Chitinophagales</taxon>
        <taxon>Chitinophagaceae</taxon>
        <taxon>Ginsengibacter</taxon>
    </lineage>
</organism>
<dbReference type="Gene3D" id="1.10.606.20">
    <property type="match status" value="1"/>
</dbReference>
<gene>
    <name evidence="3" type="ORF">FW778_02050</name>
</gene>
<dbReference type="CDD" id="cd03398">
    <property type="entry name" value="PAP2_haloperoxidase"/>
    <property type="match status" value="1"/>
</dbReference>
<evidence type="ECO:0000259" key="2">
    <source>
        <dbReference type="Pfam" id="PF01569"/>
    </source>
</evidence>
<sequence>MKKMKLTSTLFIISVSFILFTGCKKNDHPGSSCNSSAENNADLQNAQLKKLGVDVPAKWYDLAIKLSRTTPNQSPGPINSRAFGYIGLALYESVVPGIPADKSIQSQLNDMPALPQVVCGETYFYPACANAALANMVHHMFGNASASQNFTIDSLEKSLDSLFKSRIPNYIFDRSVNFGQSISNAIYAWSTSDGGDKAYLNPFPNTYTPPAGPGLWVPLPGQFAQLPNWGNNRTFIKNNAAGTQPAPPPAYSIETSSKFYQDELEVYNESINQDPEHIIIAKYWAALPGPGVSISILSAVLADKNSSLSVAAEAYCKVGIAIADAIVSCYKTKYQYNQERPITFIRANFNPTWVSTITTPPFPDYTSAHSVQAGASARVLADIFGNNTTFTDYSINSLGFTPRIFTTFSDCANEIALSRLYGGIHVRTSNFVGLNQGDLVGMHVSALHFKGNY</sequence>
<dbReference type="InterPro" id="IPR052559">
    <property type="entry name" value="V-haloperoxidase"/>
</dbReference>
<proteinExistence type="predicted"/>
<dbReference type="Proteomes" id="UP000326903">
    <property type="component" value="Unassembled WGS sequence"/>
</dbReference>
<protein>
    <submittedName>
        <fullName evidence="3">Vanadium-dependent haloperoxidase</fullName>
    </submittedName>
</protein>
<dbReference type="InterPro" id="IPR036938">
    <property type="entry name" value="PAP2/HPO_sf"/>
</dbReference>
<dbReference type="InterPro" id="IPR000326">
    <property type="entry name" value="PAP2/HPO"/>
</dbReference>
<comment type="caution">
    <text evidence="3">The sequence shown here is derived from an EMBL/GenBank/DDBJ whole genome shotgun (WGS) entry which is preliminary data.</text>
</comment>
<dbReference type="AlphaFoldDB" id="A0A5J5IIT0"/>
<feature type="signal peptide" evidence="1">
    <location>
        <begin position="1"/>
        <end position="21"/>
    </location>
</feature>
<keyword evidence="3" id="KW-0575">Peroxidase</keyword>
<dbReference type="PANTHER" id="PTHR34599">
    <property type="entry name" value="PEROXIDASE-RELATED"/>
    <property type="match status" value="1"/>
</dbReference>
<dbReference type="PANTHER" id="PTHR34599:SF1">
    <property type="entry name" value="PHOSPHATIDIC ACID PHOSPHATASE TYPE 2_HALOPEROXIDASE DOMAIN-CONTAINING PROTEIN"/>
    <property type="match status" value="1"/>
</dbReference>
<dbReference type="EMBL" id="VYQF01000001">
    <property type="protein sequence ID" value="KAA9040846.1"/>
    <property type="molecule type" value="Genomic_DNA"/>
</dbReference>
<dbReference type="Pfam" id="PF01569">
    <property type="entry name" value="PAP2"/>
    <property type="match status" value="1"/>
</dbReference>
<keyword evidence="1" id="KW-0732">Signal</keyword>
<dbReference type="SUPFAM" id="SSF48317">
    <property type="entry name" value="Acid phosphatase/Vanadium-dependent haloperoxidase"/>
    <property type="match status" value="1"/>
</dbReference>
<dbReference type="PROSITE" id="PS51257">
    <property type="entry name" value="PROKAR_LIPOPROTEIN"/>
    <property type="match status" value="1"/>
</dbReference>
<dbReference type="GO" id="GO:0004601">
    <property type="term" value="F:peroxidase activity"/>
    <property type="evidence" value="ECO:0007669"/>
    <property type="project" value="UniProtKB-KW"/>
</dbReference>